<dbReference type="EMBL" id="JADPMV010000002">
    <property type="protein sequence ID" value="MBS7664308.1"/>
    <property type="molecule type" value="Genomic_DNA"/>
</dbReference>
<keyword evidence="4" id="KW-0804">Transcription</keyword>
<dbReference type="PANTHER" id="PTHR30126">
    <property type="entry name" value="HTH-TYPE TRANSCRIPTIONAL REGULATOR"/>
    <property type="match status" value="1"/>
</dbReference>
<organism evidence="6 7">
    <name type="scientific">Pseudomonas lalucatii</name>
    <dbReference type="NCBI Taxonomy" id="1424203"/>
    <lineage>
        <taxon>Bacteria</taxon>
        <taxon>Pseudomonadati</taxon>
        <taxon>Pseudomonadota</taxon>
        <taxon>Gammaproteobacteria</taxon>
        <taxon>Pseudomonadales</taxon>
        <taxon>Pseudomonadaceae</taxon>
        <taxon>Pseudomonas</taxon>
    </lineage>
</organism>
<dbReference type="SUPFAM" id="SSF46785">
    <property type="entry name" value="Winged helix' DNA-binding domain"/>
    <property type="match status" value="1"/>
</dbReference>
<evidence type="ECO:0000256" key="1">
    <source>
        <dbReference type="ARBA" id="ARBA00009437"/>
    </source>
</evidence>
<dbReference type="Pfam" id="PF00126">
    <property type="entry name" value="HTH_1"/>
    <property type="match status" value="1"/>
</dbReference>
<keyword evidence="3" id="KW-0238">DNA-binding</keyword>
<feature type="domain" description="HTH lysR-type" evidence="5">
    <location>
        <begin position="1"/>
        <end position="58"/>
    </location>
</feature>
<dbReference type="PROSITE" id="PS50931">
    <property type="entry name" value="HTH_LYSR"/>
    <property type="match status" value="1"/>
</dbReference>
<dbReference type="CDD" id="cd05466">
    <property type="entry name" value="PBP2_LTTR_substrate"/>
    <property type="match status" value="1"/>
</dbReference>
<dbReference type="InterPro" id="IPR036390">
    <property type="entry name" value="WH_DNA-bd_sf"/>
</dbReference>
<dbReference type="PRINTS" id="PR00039">
    <property type="entry name" value="HTHLYSR"/>
</dbReference>
<protein>
    <submittedName>
        <fullName evidence="6">LysR family transcriptional regulator</fullName>
    </submittedName>
</protein>
<keyword evidence="2" id="KW-0805">Transcription regulation</keyword>
<sequence length="287" mass="31658">MDLQAIKTFLTLADLKRLSLCAEQLSLTKSAVSARIKQLEEQLGQALFSRSNEGMRLTPAGQQFYQHAVAMQQHWQRAKRELSRRETGTQLLRLGAHPSLAGDLLMRWGSALNDRQPRLHIHLEADYSHALVRQVSAGALDLGLIFIADATAGLVVEQVAEDRLLMVSNRALALEQVDADNYLYIDWGWGYNAAHSERLAHLQHSRLSCGLATLGLPWLLDNGGCAYLPQRQVAPLLAAGRLQRVAAAPEFKRPLFVTYASDAQDSAPLQAALDALRQVLQPMPGEA</sequence>
<comment type="caution">
    <text evidence="6">The sequence shown here is derived from an EMBL/GenBank/DDBJ whole genome shotgun (WGS) entry which is preliminary data.</text>
</comment>
<evidence type="ECO:0000256" key="3">
    <source>
        <dbReference type="ARBA" id="ARBA00023125"/>
    </source>
</evidence>
<evidence type="ECO:0000313" key="7">
    <source>
        <dbReference type="Proteomes" id="UP001196601"/>
    </source>
</evidence>
<proteinExistence type="inferred from homology"/>
<dbReference type="Gene3D" id="1.10.10.10">
    <property type="entry name" value="Winged helix-like DNA-binding domain superfamily/Winged helix DNA-binding domain"/>
    <property type="match status" value="1"/>
</dbReference>
<evidence type="ECO:0000256" key="2">
    <source>
        <dbReference type="ARBA" id="ARBA00023015"/>
    </source>
</evidence>
<comment type="similarity">
    <text evidence="1">Belongs to the LysR transcriptional regulatory family.</text>
</comment>
<dbReference type="Gene3D" id="3.40.190.10">
    <property type="entry name" value="Periplasmic binding protein-like II"/>
    <property type="match status" value="2"/>
</dbReference>
<evidence type="ECO:0000256" key="4">
    <source>
        <dbReference type="ARBA" id="ARBA00023163"/>
    </source>
</evidence>
<dbReference type="PANTHER" id="PTHR30126:SF21">
    <property type="entry name" value="TRANSCRIPTIONAL REGULATOR-RELATED"/>
    <property type="match status" value="1"/>
</dbReference>
<keyword evidence="7" id="KW-1185">Reference proteome</keyword>
<dbReference type="InterPro" id="IPR036388">
    <property type="entry name" value="WH-like_DNA-bd_sf"/>
</dbReference>
<dbReference type="InterPro" id="IPR000847">
    <property type="entry name" value="LysR_HTH_N"/>
</dbReference>
<accession>A0ABS5Q7V6</accession>
<dbReference type="InterPro" id="IPR005119">
    <property type="entry name" value="LysR_subst-bd"/>
</dbReference>
<gene>
    <name evidence="6" type="ORF">I0D00_20570</name>
</gene>
<dbReference type="SUPFAM" id="SSF53850">
    <property type="entry name" value="Periplasmic binding protein-like II"/>
    <property type="match status" value="1"/>
</dbReference>
<name>A0ABS5Q7V6_9PSED</name>
<reference evidence="6 7" key="1">
    <citation type="journal article" date="2021" name="Syst. Appl. Microbiol.">
        <title>Pseudomonas lalucatii sp. nov. isolated from Vallgornera, a karstic cave in Mallorca, Western Mediterranean.</title>
        <authorList>
            <person name="Busquets A."/>
            <person name="Mulet M."/>
            <person name="Gomila M."/>
            <person name="Garcia-Valdes E."/>
        </authorList>
    </citation>
    <scope>NUCLEOTIDE SEQUENCE [LARGE SCALE GENOMIC DNA]</scope>
    <source>
        <strain evidence="6 7">R1b54</strain>
    </source>
</reference>
<dbReference type="RefSeq" id="WP_213641631.1">
    <property type="nucleotide sequence ID" value="NZ_JADPMV010000002.1"/>
</dbReference>
<dbReference type="Proteomes" id="UP001196601">
    <property type="component" value="Unassembled WGS sequence"/>
</dbReference>
<dbReference type="Pfam" id="PF03466">
    <property type="entry name" value="LysR_substrate"/>
    <property type="match status" value="1"/>
</dbReference>
<evidence type="ECO:0000313" key="6">
    <source>
        <dbReference type="EMBL" id="MBS7664308.1"/>
    </source>
</evidence>
<evidence type="ECO:0000259" key="5">
    <source>
        <dbReference type="PROSITE" id="PS50931"/>
    </source>
</evidence>